<evidence type="ECO:0000313" key="2">
    <source>
        <dbReference type="Proteomes" id="UP001222932"/>
    </source>
</evidence>
<accession>A0AAD3TX12</accession>
<name>A0AAD3TX12_9TREE</name>
<protein>
    <submittedName>
        <fullName evidence="1">Uncharacterized protein</fullName>
    </submittedName>
</protein>
<dbReference type="Proteomes" id="UP001222932">
    <property type="component" value="Unassembled WGS sequence"/>
</dbReference>
<organism evidence="1 2">
    <name type="scientific">Cutaneotrichosporon spelunceum</name>
    <dbReference type="NCBI Taxonomy" id="1672016"/>
    <lineage>
        <taxon>Eukaryota</taxon>
        <taxon>Fungi</taxon>
        <taxon>Dikarya</taxon>
        <taxon>Basidiomycota</taxon>
        <taxon>Agaricomycotina</taxon>
        <taxon>Tremellomycetes</taxon>
        <taxon>Trichosporonales</taxon>
        <taxon>Trichosporonaceae</taxon>
        <taxon>Cutaneotrichosporon</taxon>
    </lineage>
</organism>
<reference evidence="1" key="1">
    <citation type="journal article" date="2023" name="BMC Genomics">
        <title>Chromosome-level genome assemblies of Cutaneotrichosporon spp. (Trichosporonales, Basidiomycota) reveal imbalanced evolution between nucleotide sequences and chromosome synteny.</title>
        <authorList>
            <person name="Kobayashi Y."/>
            <person name="Kayamori A."/>
            <person name="Aoki K."/>
            <person name="Shiwa Y."/>
            <person name="Matsutani M."/>
            <person name="Fujita N."/>
            <person name="Sugita T."/>
            <person name="Iwasaki W."/>
            <person name="Tanaka N."/>
            <person name="Takashima M."/>
        </authorList>
    </citation>
    <scope>NUCLEOTIDE SEQUENCE</scope>
    <source>
        <strain evidence="1">HIS016</strain>
    </source>
</reference>
<evidence type="ECO:0000313" key="1">
    <source>
        <dbReference type="EMBL" id="GMK58308.1"/>
    </source>
</evidence>
<reference evidence="1" key="2">
    <citation type="submission" date="2023-06" db="EMBL/GenBank/DDBJ databases">
        <authorList>
            <person name="Kobayashi Y."/>
            <person name="Kayamori A."/>
            <person name="Aoki K."/>
            <person name="Shiwa Y."/>
            <person name="Fujita N."/>
            <person name="Sugita T."/>
            <person name="Iwasaki W."/>
            <person name="Tanaka N."/>
            <person name="Takashima M."/>
        </authorList>
    </citation>
    <scope>NUCLEOTIDE SEQUENCE</scope>
    <source>
        <strain evidence="1">HIS016</strain>
    </source>
</reference>
<gene>
    <name evidence="1" type="ORF">CspeluHIS016_0503400</name>
</gene>
<sequence>MLNLGVATKAALLLCAANTLFLLWYGLETLSSLSLSSLSLSAISRGRECRGWKPDAAQANDPPRCLRARQFREMQAFHLSGGGKHLDTPAQKALLAAERCALGVTACPERPIILIDFYFWHMASRGLIGAGEAVWGWPIIDAVRAAGFVPIFINGRDERGFMSTWDIARALPSSIHMYWTDANAAVRCLLDPRCVRPIDYVPHTNASLRFPDAGDGEVGVLPAWRVFGISYWGARPNTWKGTPHPCRDWGQCGDAEWPFHALGNRPTKDTVKEFGRIAAAIAPTKLVATTRDFETDKYPLPPELTQLGPQEPDAYVRLVGGARALLGISLPVISPTPYEALCRGVPVVLPYAEEAVPNPDGWSMYGMAFQHGPLQALGEPHVYSYAARDADDLLAKLQRALRTPIGPFIPDDMTTAAVHARVRQVLLHDWEGEYTRIVHEDGMPAYPDEIVDKCFYGTHLAPCSSKYPVA</sequence>
<dbReference type="EMBL" id="BTCM01000005">
    <property type="protein sequence ID" value="GMK58308.1"/>
    <property type="molecule type" value="Genomic_DNA"/>
</dbReference>
<comment type="caution">
    <text evidence="1">The sequence shown here is derived from an EMBL/GenBank/DDBJ whole genome shotgun (WGS) entry which is preliminary data.</text>
</comment>
<dbReference type="AlphaFoldDB" id="A0AAD3TX12"/>
<keyword evidence="2" id="KW-1185">Reference proteome</keyword>
<proteinExistence type="predicted"/>